<keyword evidence="1" id="KW-0472">Membrane</keyword>
<evidence type="ECO:0000313" key="2">
    <source>
        <dbReference type="EMBL" id="MFC4872808.1"/>
    </source>
</evidence>
<keyword evidence="1" id="KW-0812">Transmembrane</keyword>
<dbReference type="PROSITE" id="PS51318">
    <property type="entry name" value="TAT"/>
    <property type="match status" value="1"/>
</dbReference>
<reference evidence="3" key="1">
    <citation type="journal article" date="2019" name="Int. J. Syst. Evol. Microbiol.">
        <title>The Global Catalogue of Microorganisms (GCM) 10K type strain sequencing project: providing services to taxonomists for standard genome sequencing and annotation.</title>
        <authorList>
            <consortium name="The Broad Institute Genomics Platform"/>
            <consortium name="The Broad Institute Genome Sequencing Center for Infectious Disease"/>
            <person name="Wu L."/>
            <person name="Ma J."/>
        </authorList>
    </citation>
    <scope>NUCLEOTIDE SEQUENCE [LARGE SCALE GENOMIC DNA]</scope>
    <source>
        <strain evidence="3">CGMCC 4.7466</strain>
    </source>
</reference>
<feature type="transmembrane region" description="Helical" evidence="1">
    <location>
        <begin position="12"/>
        <end position="35"/>
    </location>
</feature>
<evidence type="ECO:0008006" key="4">
    <source>
        <dbReference type="Google" id="ProtNLM"/>
    </source>
</evidence>
<sequence>MKANDVKNSRRTFIGTMAVTAGLSGLAGVVSPLMAHPASGVKPVNVNEADEWFKQIKGKRRVVYDATQPHDILPFAWPRVFLLTNEATGTPEKDCSVVVVLRHDAIPYAMESGLWEKYNLGEVFHAPDPHTGEPATRNPFWKPKPGDFQIPGFGEVAIGIDQLQESGVMFCVCDAALTVYSAALAEGMGKDAAALKKEWVAGLLPNIQVVPSGVWALGRAQEHNCAYIFAG</sequence>
<dbReference type="Gene3D" id="3.40.1260.10">
    <property type="entry name" value="DsrEFH-like"/>
    <property type="match status" value="1"/>
</dbReference>
<dbReference type="EMBL" id="JBHSJJ010000007">
    <property type="protein sequence ID" value="MFC4872808.1"/>
    <property type="molecule type" value="Genomic_DNA"/>
</dbReference>
<keyword evidence="3" id="KW-1185">Reference proteome</keyword>
<evidence type="ECO:0000313" key="3">
    <source>
        <dbReference type="Proteomes" id="UP001595818"/>
    </source>
</evidence>
<protein>
    <recommendedName>
        <fullName evidence="4">Twin-arginine translocation signal domain-containing protein</fullName>
    </recommendedName>
</protein>
<accession>A0ABV9T271</accession>
<evidence type="ECO:0000256" key="1">
    <source>
        <dbReference type="SAM" id="Phobius"/>
    </source>
</evidence>
<comment type="caution">
    <text evidence="2">The sequence shown here is derived from an EMBL/GenBank/DDBJ whole genome shotgun (WGS) entry which is preliminary data.</text>
</comment>
<organism evidence="2 3">
    <name type="scientific">Negadavirga shengliensis</name>
    <dbReference type="NCBI Taxonomy" id="1389218"/>
    <lineage>
        <taxon>Bacteria</taxon>
        <taxon>Pseudomonadati</taxon>
        <taxon>Bacteroidota</taxon>
        <taxon>Cytophagia</taxon>
        <taxon>Cytophagales</taxon>
        <taxon>Cyclobacteriaceae</taxon>
        <taxon>Negadavirga</taxon>
    </lineage>
</organism>
<proteinExistence type="predicted"/>
<dbReference type="InterPro" id="IPR006311">
    <property type="entry name" value="TAT_signal"/>
</dbReference>
<gene>
    <name evidence="2" type="ORF">ACFPFU_14020</name>
</gene>
<dbReference type="InterPro" id="IPR027396">
    <property type="entry name" value="DsrEFH-like"/>
</dbReference>
<dbReference type="RefSeq" id="WP_377065388.1">
    <property type="nucleotide sequence ID" value="NZ_JBHSJJ010000007.1"/>
</dbReference>
<name>A0ABV9T271_9BACT</name>
<dbReference type="Proteomes" id="UP001595818">
    <property type="component" value="Unassembled WGS sequence"/>
</dbReference>
<keyword evidence="1" id="KW-1133">Transmembrane helix</keyword>